<keyword evidence="5 6" id="KW-0157">Chromophore</keyword>
<keyword evidence="9" id="KW-1185">Reference proteome</keyword>
<dbReference type="InterPro" id="IPR005101">
    <property type="entry name" value="Cryptochr/Photolyase_FAD-bd"/>
</dbReference>
<dbReference type="SUPFAM" id="SSF52425">
    <property type="entry name" value="Cryptochrome/photolyase, N-terminal domain"/>
    <property type="match status" value="1"/>
</dbReference>
<dbReference type="InterPro" id="IPR036155">
    <property type="entry name" value="Crypto/Photolyase_N_sf"/>
</dbReference>
<dbReference type="InterPro" id="IPR002081">
    <property type="entry name" value="Cryptochrome/DNA_photolyase_1"/>
</dbReference>
<dbReference type="Proteomes" id="UP001500975">
    <property type="component" value="Unassembled WGS sequence"/>
</dbReference>
<evidence type="ECO:0000256" key="5">
    <source>
        <dbReference type="ARBA" id="ARBA00022991"/>
    </source>
</evidence>
<organism evidence="8 9">
    <name type="scientific">Variovorax defluvii</name>
    <dbReference type="NCBI Taxonomy" id="913761"/>
    <lineage>
        <taxon>Bacteria</taxon>
        <taxon>Pseudomonadati</taxon>
        <taxon>Pseudomonadota</taxon>
        <taxon>Betaproteobacteria</taxon>
        <taxon>Burkholderiales</taxon>
        <taxon>Comamonadaceae</taxon>
        <taxon>Variovorax</taxon>
    </lineage>
</organism>
<protein>
    <submittedName>
        <fullName evidence="8">Deoxyribodipyrimidine photo-lyase</fullName>
    </submittedName>
</protein>
<dbReference type="InterPro" id="IPR006050">
    <property type="entry name" value="DNA_photolyase_N"/>
</dbReference>
<evidence type="ECO:0000256" key="3">
    <source>
        <dbReference type="ARBA" id="ARBA00022630"/>
    </source>
</evidence>
<dbReference type="PROSITE" id="PS00394">
    <property type="entry name" value="DNA_PHOTOLYASES_1_1"/>
    <property type="match status" value="1"/>
</dbReference>
<dbReference type="Pfam" id="PF03441">
    <property type="entry name" value="FAD_binding_7"/>
    <property type="match status" value="1"/>
</dbReference>
<sequence length="504" mass="57174">MPPILLAVDKTYPKGLMWFRRDLRVDDNAALYHALRACRQVVCVFVFDRAILDELPRTDRRVEFIRESLVELQAELRALGGGLILRHAVAQDEIAPLARALEVQAVFANRDDEPQALARDAQVLGALANGGISFHTYKDHSIFDREELLTKTGQPYTVYSAYRRAWLAKVDSFYLKAYPVRSHADALAPPPADHVSPVPALADIGFEKSNLAELEIPTGSQGGSALFEDFFQRIDRYEQTRNYPAVRGPSYLGVHLRFGTVSVRQVAGVAHQLALQGDEGASTWLSELIWRDFFFQVLAHHPQVAEGKSYRPEYDRIQWHHGKHADMLFEAWCAGRTGYPLVDAAMAQINQSGYMHNRLRMVVASFLCKDLGLDWRRGERYFAQHLNDFELSSNNGNWQWASSSGCDAQPFFRIFNPVTQSERFDPEGKFIRRYLPQLSRLSNTSIHAPWTATPVELEAAGLRLGDNYPAPIVDHAEAREHTLHRYAVVREPAREPVRGKKRRA</sequence>
<dbReference type="PROSITE" id="PS51645">
    <property type="entry name" value="PHR_CRY_ALPHA_BETA"/>
    <property type="match status" value="1"/>
</dbReference>
<reference evidence="9" key="1">
    <citation type="journal article" date="2019" name="Int. J. Syst. Evol. Microbiol.">
        <title>The Global Catalogue of Microorganisms (GCM) 10K type strain sequencing project: providing services to taxonomists for standard genome sequencing and annotation.</title>
        <authorList>
            <consortium name="The Broad Institute Genomics Platform"/>
            <consortium name="The Broad Institute Genome Sequencing Center for Infectious Disease"/>
            <person name="Wu L."/>
            <person name="Ma J."/>
        </authorList>
    </citation>
    <scope>NUCLEOTIDE SEQUENCE [LARGE SCALE GENOMIC DNA]</scope>
    <source>
        <strain evidence="9">JCM 17804</strain>
    </source>
</reference>
<comment type="caution">
    <text evidence="8">The sequence shown here is derived from an EMBL/GenBank/DDBJ whole genome shotgun (WGS) entry which is preliminary data.</text>
</comment>
<dbReference type="Gene3D" id="3.40.50.620">
    <property type="entry name" value="HUPs"/>
    <property type="match status" value="1"/>
</dbReference>
<comment type="cofactor">
    <cofactor evidence="2">
        <name>FAD</name>
        <dbReference type="ChEBI" id="CHEBI:57692"/>
    </cofactor>
</comment>
<dbReference type="PROSITE" id="PS00691">
    <property type="entry name" value="DNA_PHOTOLYASES_1_2"/>
    <property type="match status" value="1"/>
</dbReference>
<dbReference type="PANTHER" id="PTHR11455:SF9">
    <property type="entry name" value="CRYPTOCHROME CIRCADIAN CLOCK 5 ISOFORM X1"/>
    <property type="match status" value="1"/>
</dbReference>
<dbReference type="PRINTS" id="PR00147">
    <property type="entry name" value="DNAPHOTLYASE"/>
</dbReference>
<evidence type="ECO:0000313" key="9">
    <source>
        <dbReference type="Proteomes" id="UP001500975"/>
    </source>
</evidence>
<name>A0ABP8I7M9_9BURK</name>
<feature type="domain" description="Photolyase/cryptochrome alpha/beta" evidence="7">
    <location>
        <begin position="13"/>
        <end position="142"/>
    </location>
</feature>
<evidence type="ECO:0000256" key="1">
    <source>
        <dbReference type="ARBA" id="ARBA00001932"/>
    </source>
</evidence>
<dbReference type="PANTHER" id="PTHR11455">
    <property type="entry name" value="CRYPTOCHROME"/>
    <property type="match status" value="1"/>
</dbReference>
<comment type="similarity">
    <text evidence="6">Belongs to the DNA photolyase family.</text>
</comment>
<evidence type="ECO:0000256" key="6">
    <source>
        <dbReference type="RuleBase" id="RU004182"/>
    </source>
</evidence>
<evidence type="ECO:0000313" key="8">
    <source>
        <dbReference type="EMBL" id="GAA4352770.1"/>
    </source>
</evidence>
<dbReference type="Gene3D" id="1.25.40.80">
    <property type="match status" value="1"/>
</dbReference>
<dbReference type="InterPro" id="IPR014729">
    <property type="entry name" value="Rossmann-like_a/b/a_fold"/>
</dbReference>
<gene>
    <name evidence="8" type="ORF">GCM10023165_42480</name>
</gene>
<dbReference type="InterPro" id="IPR018394">
    <property type="entry name" value="DNA_photolyase_1_CS_C"/>
</dbReference>
<evidence type="ECO:0000256" key="4">
    <source>
        <dbReference type="ARBA" id="ARBA00022827"/>
    </source>
</evidence>
<accession>A0ABP8I7M9</accession>
<dbReference type="Gene3D" id="1.10.579.10">
    <property type="entry name" value="DNA Cyclobutane Dipyrimidine Photolyase, subunit A, domain 3"/>
    <property type="match status" value="1"/>
</dbReference>
<dbReference type="InterPro" id="IPR036134">
    <property type="entry name" value="Crypto/Photolyase_FAD-like_sf"/>
</dbReference>
<dbReference type="SUPFAM" id="SSF48173">
    <property type="entry name" value="Cryptochrome/photolyase FAD-binding domain"/>
    <property type="match status" value="1"/>
</dbReference>
<dbReference type="Pfam" id="PF00875">
    <property type="entry name" value="DNA_photolyase"/>
    <property type="match status" value="1"/>
</dbReference>
<keyword evidence="3 6" id="KW-0285">Flavoprotein</keyword>
<keyword evidence="4 6" id="KW-0274">FAD</keyword>
<comment type="cofactor">
    <cofactor evidence="1">
        <name>(6R)-5,10-methylene-5,6,7,8-tetrahydrofolate</name>
        <dbReference type="ChEBI" id="CHEBI:15636"/>
    </cofactor>
</comment>
<dbReference type="RefSeq" id="WP_345540429.1">
    <property type="nucleotide sequence ID" value="NZ_BAABGJ010000076.1"/>
</dbReference>
<evidence type="ECO:0000256" key="2">
    <source>
        <dbReference type="ARBA" id="ARBA00001974"/>
    </source>
</evidence>
<dbReference type="EMBL" id="BAABGJ010000076">
    <property type="protein sequence ID" value="GAA4352770.1"/>
    <property type="molecule type" value="Genomic_DNA"/>
</dbReference>
<proteinExistence type="inferred from homology"/>
<evidence type="ECO:0000259" key="7">
    <source>
        <dbReference type="PROSITE" id="PS51645"/>
    </source>
</evidence>